<dbReference type="Proteomes" id="UP000292957">
    <property type="component" value="Unassembled WGS sequence"/>
</dbReference>
<dbReference type="Gene3D" id="3.30.710.10">
    <property type="entry name" value="Potassium Channel Kv1.1, Chain A"/>
    <property type="match status" value="2"/>
</dbReference>
<evidence type="ECO:0000259" key="1">
    <source>
        <dbReference type="PROSITE" id="PS50097"/>
    </source>
</evidence>
<name>A0A4Q9N0T5_9APHY</name>
<dbReference type="SMART" id="SM00225">
    <property type="entry name" value="BTB"/>
    <property type="match status" value="2"/>
</dbReference>
<feature type="domain" description="BTB" evidence="1">
    <location>
        <begin position="100"/>
        <end position="160"/>
    </location>
</feature>
<dbReference type="EMBL" id="ML143389">
    <property type="protein sequence ID" value="TBU34054.1"/>
    <property type="molecule type" value="Genomic_DNA"/>
</dbReference>
<dbReference type="OrthoDB" id="3357985at2759"/>
<dbReference type="AlphaFoldDB" id="A0A4Q9N0T5"/>
<sequence length="521" mass="58283">MIISAVSPTTPATGKRPVDVVDHYLRNADKRLQCFYRSYHNCRNLDLHSLRIPPSYIAPSPILKVTISSVSVGNWSESEQPPALVPAVQRATHPFNEDSADVVIRTSDNVEFRVHKTILALGSGTFKDLLSIPEPLSEAREAIPVAEDSETMDAFLRICYPVINPKLTSVDHIRRVLAAGVKYDAPAVIDQMKVSLMAPQCLDVDPLGVYSVACVFHLEEEAKSAAEAAVIMGNTWSEDTLPVLDDISAGAYFRLLQLYRSRVACSEPRAGPGKKKRKGASVNSTPSYYYIVRFDGIEPFCRLPPSTASSIPVGATVDGLSGFEPFSHATGDLIFRSHDEFDFYVHRNILAFASPILLSRLILEELKYTSDGIEIPVYRAQECGVVLDILLRLCYPVAHPQVFKPDVFLAVLSAAHRYEMAKAEQILRGLWQKVSEANPLRFYFAAVEQGWKDEAVMCADHLARLSFSSVSVYDRYVPEMNCVRSIPYRHLLSYVEKKRWNTETKLGWYEGPYGTVPYLLW</sequence>
<dbReference type="InterPro" id="IPR044714">
    <property type="entry name" value="AtSIBP1-like"/>
</dbReference>
<organism evidence="2">
    <name type="scientific">Dichomitus squalens</name>
    <dbReference type="NCBI Taxonomy" id="114155"/>
    <lineage>
        <taxon>Eukaryota</taxon>
        <taxon>Fungi</taxon>
        <taxon>Dikarya</taxon>
        <taxon>Basidiomycota</taxon>
        <taxon>Agaricomycotina</taxon>
        <taxon>Agaricomycetes</taxon>
        <taxon>Polyporales</taxon>
        <taxon>Polyporaceae</taxon>
        <taxon>Dichomitus</taxon>
    </lineage>
</organism>
<dbReference type="PROSITE" id="PS50097">
    <property type="entry name" value="BTB"/>
    <property type="match status" value="1"/>
</dbReference>
<proteinExistence type="predicted"/>
<reference evidence="2" key="1">
    <citation type="submission" date="2019-01" db="EMBL/GenBank/DDBJ databases">
        <title>Draft genome sequences of three monokaryotic isolates of the white-rot basidiomycete fungus Dichomitus squalens.</title>
        <authorList>
            <consortium name="DOE Joint Genome Institute"/>
            <person name="Lopez S.C."/>
            <person name="Andreopoulos B."/>
            <person name="Pangilinan J."/>
            <person name="Lipzen A."/>
            <person name="Riley R."/>
            <person name="Ahrendt S."/>
            <person name="Ng V."/>
            <person name="Barry K."/>
            <person name="Daum C."/>
            <person name="Grigoriev I.V."/>
            <person name="Hilden K.S."/>
            <person name="Makela M.R."/>
            <person name="de Vries R.P."/>
        </authorList>
    </citation>
    <scope>NUCLEOTIDE SEQUENCE [LARGE SCALE GENOMIC DNA]</scope>
    <source>
        <strain evidence="2">OM18370.1</strain>
    </source>
</reference>
<accession>A0A4Q9N0T5</accession>
<protein>
    <recommendedName>
        <fullName evidence="1">BTB domain-containing protein</fullName>
    </recommendedName>
</protein>
<evidence type="ECO:0000313" key="2">
    <source>
        <dbReference type="EMBL" id="TBU34054.1"/>
    </source>
</evidence>
<dbReference type="CDD" id="cd18186">
    <property type="entry name" value="BTB_POZ_ZBTB_KLHL-like"/>
    <property type="match status" value="1"/>
</dbReference>
<gene>
    <name evidence="2" type="ORF">BD311DRAFT_773932</name>
</gene>
<dbReference type="InterPro" id="IPR000210">
    <property type="entry name" value="BTB/POZ_dom"/>
</dbReference>
<dbReference type="Pfam" id="PF00651">
    <property type="entry name" value="BTB"/>
    <property type="match status" value="1"/>
</dbReference>
<dbReference type="SUPFAM" id="SSF54695">
    <property type="entry name" value="POZ domain"/>
    <property type="match status" value="1"/>
</dbReference>
<dbReference type="PANTHER" id="PTHR46672">
    <property type="entry name" value="OS08G0495500 PROTEIN-RELATED"/>
    <property type="match status" value="1"/>
</dbReference>
<dbReference type="InterPro" id="IPR011333">
    <property type="entry name" value="SKP1/BTB/POZ_sf"/>
</dbReference>